<dbReference type="Pfam" id="PF00805">
    <property type="entry name" value="Pentapeptide"/>
    <property type="match status" value="1"/>
</dbReference>
<accession>A0ABY7JTJ4</accession>
<proteinExistence type="predicted"/>
<gene>
    <name evidence="1" type="ORF">O0R46_00910</name>
</gene>
<dbReference type="Proteomes" id="UP001164187">
    <property type="component" value="Chromosome"/>
</dbReference>
<dbReference type="Pfam" id="PF19062">
    <property type="entry name" value="DUF5758"/>
    <property type="match status" value="1"/>
</dbReference>
<evidence type="ECO:0000313" key="1">
    <source>
        <dbReference type="EMBL" id="WAW15037.1"/>
    </source>
</evidence>
<dbReference type="PANTHER" id="PTHR14136">
    <property type="entry name" value="BTB_POZ DOMAIN-CONTAINING PROTEIN KCTD9"/>
    <property type="match status" value="1"/>
</dbReference>
<keyword evidence="2" id="KW-1185">Reference proteome</keyword>
<dbReference type="Gene3D" id="2.160.20.80">
    <property type="entry name" value="E3 ubiquitin-protein ligase SopA"/>
    <property type="match status" value="1"/>
</dbReference>
<dbReference type="SUPFAM" id="SSF141571">
    <property type="entry name" value="Pentapeptide repeat-like"/>
    <property type="match status" value="1"/>
</dbReference>
<organism evidence="1 2">
    <name type="scientific">Peptostreptococcus equinus</name>
    <dbReference type="NCBI Taxonomy" id="3003601"/>
    <lineage>
        <taxon>Bacteria</taxon>
        <taxon>Bacillati</taxon>
        <taxon>Bacillota</taxon>
        <taxon>Clostridia</taxon>
        <taxon>Peptostreptococcales</taxon>
        <taxon>Peptostreptococcaceae</taxon>
        <taxon>Peptostreptococcus</taxon>
    </lineage>
</organism>
<protein>
    <submittedName>
        <fullName evidence="1">Pentapeptide repeat-containing protein</fullName>
    </submittedName>
</protein>
<reference evidence="1" key="1">
    <citation type="submission" date="2022-12" db="EMBL/GenBank/DDBJ databases">
        <title>Peptostreptococcus.</title>
        <authorList>
            <person name="Lee S.H."/>
        </authorList>
    </citation>
    <scope>NUCLEOTIDE SEQUENCE</scope>
    <source>
        <strain evidence="1">CBA3647</strain>
    </source>
</reference>
<name>A0ABY7JTJ4_9FIRM</name>
<dbReference type="InterPro" id="IPR001646">
    <property type="entry name" value="5peptide_repeat"/>
</dbReference>
<dbReference type="EMBL" id="CP114052">
    <property type="protein sequence ID" value="WAW15037.1"/>
    <property type="molecule type" value="Genomic_DNA"/>
</dbReference>
<sequence>MIEVTREYLVRALSNKKPDTDRVLNENHNKDINRNPDSELDKISKEKINIKNLVDLRNIKIDSIDISDLDFSYVDLSWSEIRNTSCKNTDFSHSKLENTLCRNVDFYRANLEGSSLSACDFRTCSLKEANCIGSDFKNSILLDTNLEGIIYDKSTKNFSLRCPEEGYFIGYKKCFNDLLVTLLIPTDAKRSSGTNSACRCDKAKVIAISKLDGSGFYREAVSLVDETFIYRLGQFSYADSFDDNRWLDSSHGIHFWMTKEEAIAY</sequence>
<evidence type="ECO:0000313" key="2">
    <source>
        <dbReference type="Proteomes" id="UP001164187"/>
    </source>
</evidence>
<dbReference type="PANTHER" id="PTHR14136:SF17">
    <property type="entry name" value="BTB_POZ DOMAIN-CONTAINING PROTEIN KCTD9"/>
    <property type="match status" value="1"/>
</dbReference>
<dbReference type="InterPro" id="IPR043919">
    <property type="entry name" value="DUF5758"/>
</dbReference>
<dbReference type="InterPro" id="IPR051082">
    <property type="entry name" value="Pentapeptide-BTB/POZ_domain"/>
</dbReference>
<dbReference type="RefSeq" id="WP_269311730.1">
    <property type="nucleotide sequence ID" value="NZ_CP114052.1"/>
</dbReference>